<keyword evidence="8 9" id="KW-0472">Membrane</keyword>
<keyword evidence="3" id="KW-0050">Antiport</keyword>
<evidence type="ECO:0000259" key="10">
    <source>
        <dbReference type="Pfam" id="PF00999"/>
    </source>
</evidence>
<dbReference type="InterPro" id="IPR038770">
    <property type="entry name" value="Na+/solute_symporter_sf"/>
</dbReference>
<feature type="transmembrane region" description="Helical" evidence="9">
    <location>
        <begin position="361"/>
        <end position="381"/>
    </location>
</feature>
<evidence type="ECO:0000313" key="12">
    <source>
        <dbReference type="Proteomes" id="UP000267249"/>
    </source>
</evidence>
<dbReference type="RefSeq" id="WP_370538764.1">
    <property type="nucleotide sequence ID" value="NZ_CP030139.2"/>
</dbReference>
<keyword evidence="4" id="KW-1003">Cell membrane</keyword>
<sequence length="592" mass="62992">MDSGLDTTLLLIVTVAAGIAAQVLASWAKLPGIVFLLLTGLLLGPDGLNWVQPEQLGEGLETLVSLSVALILFEGGLSLDLRNLLQVSGSLRNLITLGAGITILGGAIAAHSFSEFPWPLAFLYGAIVVVTGPTVTTPLLRQVQADPKVSTLLEGEGVLIDPIGAILAVVVLNFVLSGSQDVGLVLEGLILRLVVGAIAGSLGGGLLALFLRQVRFLSEELRTLVVLAALWAIFGAAQAVISEAGLLAVVIAGLLLRAVAIPDLEAIKTFKGQLTTLAISILFVLLAADLSIASLFALGWGGPLTVLALMLVVRPLSIGLCTWGSDLNWAQKAFLSWIAPRGIISASVASLFAILLTDRGLAGGAAIKAQVFLTILMTVFLQGLSAKTVAKKLGVLDRPEQIVLVGDDLELRLLTILLAQNKQPHQAIAQVPAEPAWESESITLLLGRDQPTPAEQTGLTVVDLCPLDDRAHLYSTQISADLWQQRLQEQRCELFQIELSDRQTVQQWQQALEADQILPLLHQRGEGWELALLPAVAETGDRFWGLSRDRQLAIDGLEWQDWPAAWVSPELPRSQPADAVELAQPDAATPSS</sequence>
<evidence type="ECO:0000256" key="7">
    <source>
        <dbReference type="ARBA" id="ARBA00023065"/>
    </source>
</evidence>
<name>A0AAQ3REL4_SYNEL</name>
<evidence type="ECO:0000313" key="11">
    <source>
        <dbReference type="EMBL" id="WVS92420.1"/>
    </source>
</evidence>
<feature type="transmembrane region" description="Helical" evidence="9">
    <location>
        <begin position="6"/>
        <end position="25"/>
    </location>
</feature>
<evidence type="ECO:0000256" key="3">
    <source>
        <dbReference type="ARBA" id="ARBA00022449"/>
    </source>
</evidence>
<evidence type="ECO:0000256" key="9">
    <source>
        <dbReference type="SAM" id="Phobius"/>
    </source>
</evidence>
<dbReference type="PANTHER" id="PTHR32507">
    <property type="entry name" value="NA(+)/H(+) ANTIPORTER 1"/>
    <property type="match status" value="1"/>
</dbReference>
<organism evidence="11 12">
    <name type="scientific">Synechococcus elongatus PCC 11801</name>
    <dbReference type="NCBI Taxonomy" id="2219813"/>
    <lineage>
        <taxon>Bacteria</taxon>
        <taxon>Bacillati</taxon>
        <taxon>Cyanobacteriota</taxon>
        <taxon>Cyanophyceae</taxon>
        <taxon>Synechococcales</taxon>
        <taxon>Synechococcaceae</taxon>
        <taxon>Synechococcus</taxon>
    </lineage>
</organism>
<dbReference type="InterPro" id="IPR006153">
    <property type="entry name" value="Cation/H_exchanger_TM"/>
</dbReference>
<dbReference type="GO" id="GO:1902600">
    <property type="term" value="P:proton transmembrane transport"/>
    <property type="evidence" value="ECO:0007669"/>
    <property type="project" value="InterPro"/>
</dbReference>
<keyword evidence="6 9" id="KW-1133">Transmembrane helix</keyword>
<accession>A0AAQ3REL4</accession>
<feature type="transmembrane region" description="Helical" evidence="9">
    <location>
        <begin position="247"/>
        <end position="264"/>
    </location>
</feature>
<feature type="transmembrane region" description="Helical" evidence="9">
    <location>
        <begin position="63"/>
        <end position="81"/>
    </location>
</feature>
<protein>
    <submittedName>
        <fullName evidence="11">Sodium:proton antiporter</fullName>
    </submittedName>
</protein>
<comment type="subcellular location">
    <subcellularLocation>
        <location evidence="1">Cell membrane</location>
        <topology evidence="1">Multi-pass membrane protein</topology>
    </subcellularLocation>
</comment>
<feature type="transmembrane region" description="Helical" evidence="9">
    <location>
        <begin position="32"/>
        <end position="51"/>
    </location>
</feature>
<keyword evidence="7" id="KW-0406">Ion transport</keyword>
<keyword evidence="5 9" id="KW-0812">Transmembrane</keyword>
<dbReference type="AlphaFoldDB" id="A0AAQ3REL4"/>
<feature type="transmembrane region" description="Helical" evidence="9">
    <location>
        <begin position="276"/>
        <end position="298"/>
    </location>
</feature>
<dbReference type="GO" id="GO:0005886">
    <property type="term" value="C:plasma membrane"/>
    <property type="evidence" value="ECO:0007669"/>
    <property type="project" value="UniProtKB-SubCell"/>
</dbReference>
<evidence type="ECO:0000256" key="8">
    <source>
        <dbReference type="ARBA" id="ARBA00023136"/>
    </source>
</evidence>
<feature type="transmembrane region" description="Helical" evidence="9">
    <location>
        <begin position="223"/>
        <end position="241"/>
    </location>
</feature>
<evidence type="ECO:0000256" key="5">
    <source>
        <dbReference type="ARBA" id="ARBA00022692"/>
    </source>
</evidence>
<reference evidence="11 12" key="1">
    <citation type="journal article" date="2018" name="Sci. Rep.">
        <title>Genome Features and Biochemical Characteristics of a Robust, Fast Growing and Naturally Transformable Cyanobacterium Synechococcus elongatus PCC 11801 Isolated from India.</title>
        <authorList>
            <person name="Jaiswal D."/>
            <person name="Sengupta A."/>
            <person name="Sohoni S."/>
            <person name="Sengupta S."/>
            <person name="Phadnavis A.G."/>
            <person name="Pakrasi H.B."/>
            <person name="Wangikar P.P."/>
        </authorList>
    </citation>
    <scope>NUCLEOTIDE SEQUENCE [LARGE SCALE GENOMIC DNA]</scope>
    <source>
        <strain evidence="11 12">PCC 11801</strain>
    </source>
</reference>
<dbReference type="Pfam" id="PF00999">
    <property type="entry name" value="Na_H_Exchanger"/>
    <property type="match status" value="1"/>
</dbReference>
<feature type="transmembrane region" description="Helical" evidence="9">
    <location>
        <begin position="335"/>
        <end position="355"/>
    </location>
</feature>
<proteinExistence type="predicted"/>
<feature type="transmembrane region" description="Helical" evidence="9">
    <location>
        <begin position="93"/>
        <end position="114"/>
    </location>
</feature>
<evidence type="ECO:0000256" key="1">
    <source>
        <dbReference type="ARBA" id="ARBA00004651"/>
    </source>
</evidence>
<dbReference type="PANTHER" id="PTHR32507:SF0">
    <property type="entry name" value="NA(+)_H(+) ANTIPORTER 2-RELATED"/>
    <property type="match status" value="1"/>
</dbReference>
<dbReference type="EMBL" id="CP030139">
    <property type="protein sequence ID" value="WVS92420.1"/>
    <property type="molecule type" value="Genomic_DNA"/>
</dbReference>
<dbReference type="Gene3D" id="1.20.1530.20">
    <property type="match status" value="1"/>
</dbReference>
<evidence type="ECO:0000256" key="2">
    <source>
        <dbReference type="ARBA" id="ARBA00022448"/>
    </source>
</evidence>
<feature type="transmembrane region" description="Helical" evidence="9">
    <location>
        <begin position="189"/>
        <end position="211"/>
    </location>
</feature>
<feature type="transmembrane region" description="Helical" evidence="9">
    <location>
        <begin position="120"/>
        <end position="140"/>
    </location>
</feature>
<gene>
    <name evidence="11" type="ORF">DOP62_04180</name>
</gene>
<evidence type="ECO:0000256" key="4">
    <source>
        <dbReference type="ARBA" id="ARBA00022475"/>
    </source>
</evidence>
<evidence type="ECO:0000256" key="6">
    <source>
        <dbReference type="ARBA" id="ARBA00022989"/>
    </source>
</evidence>
<dbReference type="GO" id="GO:0015297">
    <property type="term" value="F:antiporter activity"/>
    <property type="evidence" value="ECO:0007669"/>
    <property type="project" value="UniProtKB-KW"/>
</dbReference>
<keyword evidence="2" id="KW-0813">Transport</keyword>
<dbReference type="Proteomes" id="UP000267249">
    <property type="component" value="Chromosome"/>
</dbReference>
<feature type="transmembrane region" description="Helical" evidence="9">
    <location>
        <begin position="152"/>
        <end position="177"/>
    </location>
</feature>
<feature type="domain" description="Cation/H+ exchanger transmembrane" evidence="10">
    <location>
        <begin position="19"/>
        <end position="391"/>
    </location>
</feature>